<keyword evidence="3" id="KW-1185">Reference proteome</keyword>
<organism evidence="2 3">
    <name type="scientific">Dreissena polymorpha</name>
    <name type="common">Zebra mussel</name>
    <name type="synonym">Mytilus polymorpha</name>
    <dbReference type="NCBI Taxonomy" id="45954"/>
    <lineage>
        <taxon>Eukaryota</taxon>
        <taxon>Metazoa</taxon>
        <taxon>Spiralia</taxon>
        <taxon>Lophotrochozoa</taxon>
        <taxon>Mollusca</taxon>
        <taxon>Bivalvia</taxon>
        <taxon>Autobranchia</taxon>
        <taxon>Heteroconchia</taxon>
        <taxon>Euheterodonta</taxon>
        <taxon>Imparidentia</taxon>
        <taxon>Neoheterodontei</taxon>
        <taxon>Myida</taxon>
        <taxon>Dreissenoidea</taxon>
        <taxon>Dreissenidae</taxon>
        <taxon>Dreissena</taxon>
    </lineage>
</organism>
<feature type="signal peptide" evidence="1">
    <location>
        <begin position="1"/>
        <end position="21"/>
    </location>
</feature>
<reference evidence="2" key="2">
    <citation type="submission" date="2020-11" db="EMBL/GenBank/DDBJ databases">
        <authorList>
            <person name="McCartney M.A."/>
            <person name="Auch B."/>
            <person name="Kono T."/>
            <person name="Mallez S."/>
            <person name="Becker A."/>
            <person name="Gohl D.M."/>
            <person name="Silverstein K.A.T."/>
            <person name="Koren S."/>
            <person name="Bechman K.B."/>
            <person name="Herman A."/>
            <person name="Abrahante J.E."/>
            <person name="Garbe J."/>
        </authorList>
    </citation>
    <scope>NUCLEOTIDE SEQUENCE</scope>
    <source>
        <strain evidence="2">Duluth1</strain>
        <tissue evidence="2">Whole animal</tissue>
    </source>
</reference>
<gene>
    <name evidence="2" type="ORF">DPMN_088548</name>
</gene>
<proteinExistence type="predicted"/>
<name>A0A9D4KV23_DREPO</name>
<evidence type="ECO:0000256" key="1">
    <source>
        <dbReference type="SAM" id="SignalP"/>
    </source>
</evidence>
<sequence length="53" mass="5930">MSPTACLQFWVCCLTWSPSISYWPVRRSISSASLSCPRCLRRSTACLSWATDG</sequence>
<keyword evidence="1" id="KW-0732">Signal</keyword>
<dbReference type="EMBL" id="JAIWYP010000003">
    <property type="protein sequence ID" value="KAH3846249.1"/>
    <property type="molecule type" value="Genomic_DNA"/>
</dbReference>
<evidence type="ECO:0000313" key="2">
    <source>
        <dbReference type="EMBL" id="KAH3846249.1"/>
    </source>
</evidence>
<reference evidence="2" key="1">
    <citation type="journal article" date="2019" name="bioRxiv">
        <title>The Genome of the Zebra Mussel, Dreissena polymorpha: A Resource for Invasive Species Research.</title>
        <authorList>
            <person name="McCartney M.A."/>
            <person name="Auch B."/>
            <person name="Kono T."/>
            <person name="Mallez S."/>
            <person name="Zhang Y."/>
            <person name="Obille A."/>
            <person name="Becker A."/>
            <person name="Abrahante J.E."/>
            <person name="Garbe J."/>
            <person name="Badalamenti J.P."/>
            <person name="Herman A."/>
            <person name="Mangelson H."/>
            <person name="Liachko I."/>
            <person name="Sullivan S."/>
            <person name="Sone E.D."/>
            <person name="Koren S."/>
            <person name="Silverstein K.A.T."/>
            <person name="Beckman K.B."/>
            <person name="Gohl D.M."/>
        </authorList>
    </citation>
    <scope>NUCLEOTIDE SEQUENCE</scope>
    <source>
        <strain evidence="2">Duluth1</strain>
        <tissue evidence="2">Whole animal</tissue>
    </source>
</reference>
<accession>A0A9D4KV23</accession>
<feature type="chain" id="PRO_5039633655" evidence="1">
    <location>
        <begin position="22"/>
        <end position="53"/>
    </location>
</feature>
<evidence type="ECO:0000313" key="3">
    <source>
        <dbReference type="Proteomes" id="UP000828390"/>
    </source>
</evidence>
<dbReference type="Proteomes" id="UP000828390">
    <property type="component" value="Unassembled WGS sequence"/>
</dbReference>
<protein>
    <submittedName>
        <fullName evidence="2">Uncharacterized protein</fullName>
    </submittedName>
</protein>
<dbReference type="AlphaFoldDB" id="A0A9D4KV23"/>
<comment type="caution">
    <text evidence="2">The sequence shown here is derived from an EMBL/GenBank/DDBJ whole genome shotgun (WGS) entry which is preliminary data.</text>
</comment>